<organism evidence="4 5">
    <name type="scientific">Rhodotorula paludigena</name>
    <dbReference type="NCBI Taxonomy" id="86838"/>
    <lineage>
        <taxon>Eukaryota</taxon>
        <taxon>Fungi</taxon>
        <taxon>Dikarya</taxon>
        <taxon>Basidiomycota</taxon>
        <taxon>Pucciniomycotina</taxon>
        <taxon>Microbotryomycetes</taxon>
        <taxon>Sporidiobolales</taxon>
        <taxon>Sporidiobolaceae</taxon>
        <taxon>Rhodotorula</taxon>
    </lineage>
</organism>
<dbReference type="AlphaFoldDB" id="A0AAV5GNX5"/>
<dbReference type="PANTHER" id="PTHR46052">
    <property type="entry name" value="PHOSDUCIN-LIKE PROTEIN"/>
    <property type="match status" value="1"/>
</dbReference>
<proteinExistence type="inferred from homology"/>
<reference evidence="4 5" key="1">
    <citation type="submission" date="2021-12" db="EMBL/GenBank/DDBJ databases">
        <title>High titer production of polyol ester of fatty acids by Rhodotorula paludigena BS15 towards product separation-free biomass refinery.</title>
        <authorList>
            <person name="Mano J."/>
            <person name="Ono H."/>
            <person name="Tanaka T."/>
            <person name="Naito K."/>
            <person name="Sushida H."/>
            <person name="Ike M."/>
            <person name="Tokuyasu K."/>
            <person name="Kitaoka M."/>
        </authorList>
    </citation>
    <scope>NUCLEOTIDE SEQUENCE [LARGE SCALE GENOMIC DNA]</scope>
    <source>
        <strain evidence="4 5">BS15</strain>
    </source>
</reference>
<dbReference type="GO" id="GO:0008277">
    <property type="term" value="P:regulation of G protein-coupled receptor signaling pathway"/>
    <property type="evidence" value="ECO:0007669"/>
    <property type="project" value="InterPro"/>
</dbReference>
<dbReference type="PANTHER" id="PTHR46052:SF1">
    <property type="entry name" value="PHOSDUCIN-LIKE PROTEIN"/>
    <property type="match status" value="1"/>
</dbReference>
<feature type="compositionally biased region" description="Low complexity" evidence="2">
    <location>
        <begin position="29"/>
        <end position="41"/>
    </location>
</feature>
<dbReference type="Pfam" id="PF02114">
    <property type="entry name" value="Phosducin"/>
    <property type="match status" value="1"/>
</dbReference>
<keyword evidence="5" id="KW-1185">Reference proteome</keyword>
<dbReference type="Proteomes" id="UP001342314">
    <property type="component" value="Unassembled WGS sequence"/>
</dbReference>
<dbReference type="InterPro" id="IPR024253">
    <property type="entry name" value="Phosducin_thioredoxin-like_dom"/>
</dbReference>
<protein>
    <recommendedName>
        <fullName evidence="3">Phosducin domain-containing protein</fullName>
    </recommendedName>
</protein>
<dbReference type="SUPFAM" id="SSF52833">
    <property type="entry name" value="Thioredoxin-like"/>
    <property type="match status" value="1"/>
</dbReference>
<evidence type="ECO:0000313" key="4">
    <source>
        <dbReference type="EMBL" id="GJN91077.1"/>
    </source>
</evidence>
<comment type="similarity">
    <text evidence="1">Belongs to the phosducin family.</text>
</comment>
<dbReference type="InterPro" id="IPR001200">
    <property type="entry name" value="Phosducin"/>
</dbReference>
<dbReference type="InterPro" id="IPR051499">
    <property type="entry name" value="Phosducin-like_reg"/>
</dbReference>
<evidence type="ECO:0000259" key="3">
    <source>
        <dbReference type="Pfam" id="PF02114"/>
    </source>
</evidence>
<evidence type="ECO:0000256" key="2">
    <source>
        <dbReference type="SAM" id="MobiDB-lite"/>
    </source>
</evidence>
<gene>
    <name evidence="4" type="ORF">Rhopal_004092-T1</name>
</gene>
<name>A0AAV5GNX5_9BASI</name>
<accession>A0AAV5GNX5</accession>
<dbReference type="Gene3D" id="3.40.30.10">
    <property type="entry name" value="Glutaredoxin"/>
    <property type="match status" value="1"/>
</dbReference>
<dbReference type="InterPro" id="IPR036249">
    <property type="entry name" value="Thioredoxin-like_sf"/>
</dbReference>
<evidence type="ECO:0000256" key="1">
    <source>
        <dbReference type="ARBA" id="ARBA00009686"/>
    </source>
</evidence>
<feature type="domain" description="Phosducin" evidence="3">
    <location>
        <begin position="131"/>
        <end position="256"/>
    </location>
</feature>
<dbReference type="PRINTS" id="PR00677">
    <property type="entry name" value="PHOSDUCIN"/>
</dbReference>
<dbReference type="EMBL" id="BQKY01000008">
    <property type="protein sequence ID" value="GJN91077.1"/>
    <property type="molecule type" value="Genomic_DNA"/>
</dbReference>
<comment type="caution">
    <text evidence="4">The sequence shown here is derived from an EMBL/GenBank/DDBJ whole genome shotgun (WGS) entry which is preliminary data.</text>
</comment>
<dbReference type="CDD" id="cd02987">
    <property type="entry name" value="Phd_like_Phd"/>
    <property type="match status" value="1"/>
</dbReference>
<evidence type="ECO:0000313" key="5">
    <source>
        <dbReference type="Proteomes" id="UP001342314"/>
    </source>
</evidence>
<feature type="region of interest" description="Disordered" evidence="2">
    <location>
        <begin position="1"/>
        <end position="86"/>
    </location>
</feature>
<sequence length="316" mass="34200">MSTDAMEQAFLDGTHPALSRDADAAAVLRSTSPTRSASPSHSDADDDDDESRFSAVDPDPPTGGDMPLRAPGGGRKGGSHNTGVKGVRADYREHLAAQDEARRGGDAGLARQAERKLVISLGDDEADRRGDEEEDDELTALRRRRLAEMQGSGERRAVVEARTFGHLREVGMEQYVQAVEDEAPDVAVVVHLYEPQLSLCALLNSHLAALARLYPSTKFLRAQASEVDFMSSDLDADTLPTVLVYRAGELETTWVRFDLECDGGELREGERGRRQVEEMLNGAGAISGAPRAPLPYSAVYNGGVRGRTASSDDEYE</sequence>